<dbReference type="Gene3D" id="2.60.40.10">
    <property type="entry name" value="Immunoglobulins"/>
    <property type="match status" value="2"/>
</dbReference>
<dbReference type="SUPFAM" id="SSF53474">
    <property type="entry name" value="alpha/beta-Hydrolases"/>
    <property type="match status" value="1"/>
</dbReference>
<sequence>MKFKLTALAALLTVFTIVNLHAQDIDYKGLPEWTWHKEGNTEYYLYTPKNMETGKKYPLALFLHGCCGVDDHATMKNLVDAPARMWHNFAANTQRIPTYIVVPATSRGWSQHIPDIKKVIDSLVAKRDADAKRLYICGFSMGAQGTFTFINQYPDYFAAAITMGMKFSGDSLKVKDIPMWVNQGETDYFSRALRKQVKAFRALNGNPADTGSTWNTGVNPRYSNFKDKGHVILWEAPTEQDMLSWAYAKVNDGNKYPNIFFNTPNYGSTVKQAPLKLDISAADPDGTIAKVNVYVNHILVKTLTAAPYLVTVTLKPGHNFIEATAIDDKGKVKSATLVVNTRAPLKLNTTALPVAAAGKYYKVKLSAAGYGVAHFLATASLPAGLQLFTDGTLQGVPVTKGTYPVIITVADSTSKVSKRFMLTVKPKPMSEVLVTDAKNPDGVAYKVSKLMKGEVPNFNSKDTAPTTLLQEINFSNLDKYAGLTYIKGDVNDTSRTEQNFLSFNVDENVTVYVAYEVHDLKYHSTVPAWLNDFEKQPGQIVAQYRYFNVYAKKYPKGKITLPGGNTRRNGVSTNYFVIVKKQL</sequence>
<protein>
    <recommendedName>
        <fullName evidence="5">Peptidase S9 prolyl oligopeptidase catalytic domain-containing protein</fullName>
    </recommendedName>
</protein>
<dbReference type="InterPro" id="IPR029058">
    <property type="entry name" value="AB_hydrolase_fold"/>
</dbReference>
<dbReference type="AlphaFoldDB" id="A0A4Q5LRE3"/>
<dbReference type="InterPro" id="IPR050955">
    <property type="entry name" value="Plant_Biomass_Hydrol_Est"/>
</dbReference>
<feature type="chain" id="PRO_5020355806" description="Peptidase S9 prolyl oligopeptidase catalytic domain-containing protein" evidence="2">
    <location>
        <begin position="23"/>
        <end position="583"/>
    </location>
</feature>
<dbReference type="PANTHER" id="PTHR43037:SF1">
    <property type="entry name" value="BLL1128 PROTEIN"/>
    <property type="match status" value="1"/>
</dbReference>
<evidence type="ECO:0000313" key="4">
    <source>
        <dbReference type="Proteomes" id="UP000293331"/>
    </source>
</evidence>
<dbReference type="Pfam" id="PF05345">
    <property type="entry name" value="He_PIG"/>
    <property type="match status" value="1"/>
</dbReference>
<dbReference type="EMBL" id="SEWG01000001">
    <property type="protein sequence ID" value="RYU92118.1"/>
    <property type="molecule type" value="Genomic_DNA"/>
</dbReference>
<evidence type="ECO:0000313" key="3">
    <source>
        <dbReference type="EMBL" id="RYU92118.1"/>
    </source>
</evidence>
<organism evidence="3 4">
    <name type="scientific">Mucilaginibacter terrigena</name>
    <dbReference type="NCBI Taxonomy" id="2492395"/>
    <lineage>
        <taxon>Bacteria</taxon>
        <taxon>Pseudomonadati</taxon>
        <taxon>Bacteroidota</taxon>
        <taxon>Sphingobacteriia</taxon>
        <taxon>Sphingobacteriales</taxon>
        <taxon>Sphingobacteriaceae</taxon>
        <taxon>Mucilaginibacter</taxon>
    </lineage>
</organism>
<accession>A0A4Q5LRE3</accession>
<comment type="caution">
    <text evidence="3">The sequence shown here is derived from an EMBL/GenBank/DDBJ whole genome shotgun (WGS) entry which is preliminary data.</text>
</comment>
<evidence type="ECO:0008006" key="5">
    <source>
        <dbReference type="Google" id="ProtNLM"/>
    </source>
</evidence>
<name>A0A4Q5LRE3_9SPHI</name>
<keyword evidence="1 2" id="KW-0732">Signal</keyword>
<dbReference type="RefSeq" id="WP_129874848.1">
    <property type="nucleotide sequence ID" value="NZ_SEWG01000001.1"/>
</dbReference>
<evidence type="ECO:0000256" key="2">
    <source>
        <dbReference type="SAM" id="SignalP"/>
    </source>
</evidence>
<dbReference type="Gene3D" id="3.40.50.1820">
    <property type="entry name" value="alpha/beta hydrolase"/>
    <property type="match status" value="1"/>
</dbReference>
<evidence type="ECO:0000256" key="1">
    <source>
        <dbReference type="ARBA" id="ARBA00022729"/>
    </source>
</evidence>
<reference evidence="3 4" key="1">
    <citation type="submission" date="2019-02" db="EMBL/GenBank/DDBJ databases">
        <title>Bacterial novel species Mucilaginibacter sp. 17JY9-4 isolated from soil.</title>
        <authorList>
            <person name="Jung H.-Y."/>
        </authorList>
    </citation>
    <scope>NUCLEOTIDE SEQUENCE [LARGE SCALE GENOMIC DNA]</scope>
    <source>
        <strain evidence="3 4">17JY9-4</strain>
    </source>
</reference>
<feature type="signal peptide" evidence="2">
    <location>
        <begin position="1"/>
        <end position="22"/>
    </location>
</feature>
<dbReference type="PANTHER" id="PTHR43037">
    <property type="entry name" value="UNNAMED PRODUCT-RELATED"/>
    <property type="match status" value="1"/>
</dbReference>
<proteinExistence type="predicted"/>
<dbReference type="Pfam" id="PF17957">
    <property type="entry name" value="Big_7"/>
    <property type="match status" value="1"/>
</dbReference>
<dbReference type="InterPro" id="IPR013783">
    <property type="entry name" value="Ig-like_fold"/>
</dbReference>
<dbReference type="OrthoDB" id="9764953at2"/>
<keyword evidence="4" id="KW-1185">Reference proteome</keyword>
<dbReference type="Proteomes" id="UP000293331">
    <property type="component" value="Unassembled WGS sequence"/>
</dbReference>
<gene>
    <name evidence="3" type="ORF">EWM62_01360</name>
</gene>